<dbReference type="OrthoDB" id="9802264at2"/>
<dbReference type="Pfam" id="PF00005">
    <property type="entry name" value="ABC_tran"/>
    <property type="match status" value="1"/>
</dbReference>
<organism evidence="5 6">
    <name type="scientific">Companilactobacillus zhachilii</name>
    <dbReference type="NCBI Taxonomy" id="2304606"/>
    <lineage>
        <taxon>Bacteria</taxon>
        <taxon>Bacillati</taxon>
        <taxon>Bacillota</taxon>
        <taxon>Bacilli</taxon>
        <taxon>Lactobacillales</taxon>
        <taxon>Lactobacillaceae</taxon>
        <taxon>Companilactobacillus</taxon>
    </lineage>
</organism>
<evidence type="ECO:0000256" key="3">
    <source>
        <dbReference type="ARBA" id="ARBA00022840"/>
    </source>
</evidence>
<proteinExistence type="predicted"/>
<keyword evidence="3 5" id="KW-0067">ATP-binding</keyword>
<dbReference type="PANTHER" id="PTHR24220:SF692">
    <property type="entry name" value="ABC TRANSPORTER DOMAIN-CONTAINING PROTEIN"/>
    <property type="match status" value="1"/>
</dbReference>
<dbReference type="PANTHER" id="PTHR24220">
    <property type="entry name" value="IMPORT ATP-BINDING PROTEIN"/>
    <property type="match status" value="1"/>
</dbReference>
<feature type="domain" description="ABC transporter" evidence="4">
    <location>
        <begin position="6"/>
        <end position="237"/>
    </location>
</feature>
<dbReference type="Gene3D" id="3.40.50.300">
    <property type="entry name" value="P-loop containing nucleotide triphosphate hydrolases"/>
    <property type="match status" value="1"/>
</dbReference>
<dbReference type="Proteomes" id="UP000267208">
    <property type="component" value="Chromosome"/>
</dbReference>
<dbReference type="InterPro" id="IPR003593">
    <property type="entry name" value="AAA+_ATPase"/>
</dbReference>
<protein>
    <submittedName>
        <fullName evidence="5">ABC transporter ATP-binding protein</fullName>
    </submittedName>
</protein>
<sequence length="240" mass="25797">MDDAIIEADSVSKSFSLGKNKSIDILKDISFTAYSNEFLSIIGPSGSGKSTLLKCVSGLLEPTTGLVKVNALNPYLLSPAKIAKMRRTEIGFIFQSYNLVPALPVLENIVLPLRLSGKKISNSKVEVLLNSMNFSADLGSFVNTLSGGEQQKVAIARVLVTNAKIIFADEPTGAVDESSKELIFNILRKLADNGACVVMVTHDIDLASKTDRALILKDGKLVKVLNKPDTTGLLEMIEKG</sequence>
<dbReference type="GO" id="GO:0005524">
    <property type="term" value="F:ATP binding"/>
    <property type="evidence" value="ECO:0007669"/>
    <property type="project" value="UniProtKB-KW"/>
</dbReference>
<evidence type="ECO:0000259" key="4">
    <source>
        <dbReference type="PROSITE" id="PS50893"/>
    </source>
</evidence>
<dbReference type="SUPFAM" id="SSF52540">
    <property type="entry name" value="P-loop containing nucleoside triphosphate hydrolases"/>
    <property type="match status" value="1"/>
</dbReference>
<dbReference type="GO" id="GO:0022857">
    <property type="term" value="F:transmembrane transporter activity"/>
    <property type="evidence" value="ECO:0007669"/>
    <property type="project" value="TreeGrafter"/>
</dbReference>
<dbReference type="GO" id="GO:0016887">
    <property type="term" value="F:ATP hydrolysis activity"/>
    <property type="evidence" value="ECO:0007669"/>
    <property type="project" value="InterPro"/>
</dbReference>
<evidence type="ECO:0000313" key="6">
    <source>
        <dbReference type="Proteomes" id="UP000267208"/>
    </source>
</evidence>
<dbReference type="AlphaFoldDB" id="A0A386PQW5"/>
<dbReference type="InterPro" id="IPR027417">
    <property type="entry name" value="P-loop_NTPase"/>
</dbReference>
<dbReference type="PROSITE" id="PS50893">
    <property type="entry name" value="ABC_TRANSPORTER_2"/>
    <property type="match status" value="1"/>
</dbReference>
<dbReference type="PROSITE" id="PS00211">
    <property type="entry name" value="ABC_TRANSPORTER_1"/>
    <property type="match status" value="1"/>
</dbReference>
<dbReference type="RefSeq" id="WP_120142503.1">
    <property type="nucleotide sequence ID" value="NZ_CP031933.2"/>
</dbReference>
<keyword evidence="1" id="KW-0813">Transport</keyword>
<dbReference type="EMBL" id="CP031933">
    <property type="protein sequence ID" value="AYE38264.1"/>
    <property type="molecule type" value="Genomic_DNA"/>
</dbReference>
<keyword evidence="6" id="KW-1185">Reference proteome</keyword>
<reference evidence="6" key="1">
    <citation type="submission" date="2018-08" db="EMBL/GenBank/DDBJ databases">
        <title>Genome of Lactobacillus sp. HBUAS52074.</title>
        <authorList>
            <person name="Guo Z."/>
            <person name="Zhang Z.D."/>
        </authorList>
    </citation>
    <scope>NUCLEOTIDE SEQUENCE [LARGE SCALE GENOMIC DNA]</scope>
    <source>
        <strain evidence="6">HBUAS52074</strain>
    </source>
</reference>
<dbReference type="InterPro" id="IPR003439">
    <property type="entry name" value="ABC_transporter-like_ATP-bd"/>
</dbReference>
<keyword evidence="2" id="KW-0547">Nucleotide-binding</keyword>
<dbReference type="CDD" id="cd03255">
    <property type="entry name" value="ABC_MJ0796_LolCDE_FtsE"/>
    <property type="match status" value="1"/>
</dbReference>
<dbReference type="InterPro" id="IPR017911">
    <property type="entry name" value="MacB-like_ATP-bd"/>
</dbReference>
<evidence type="ECO:0000256" key="1">
    <source>
        <dbReference type="ARBA" id="ARBA00022448"/>
    </source>
</evidence>
<dbReference type="InterPro" id="IPR017871">
    <property type="entry name" value="ABC_transporter-like_CS"/>
</dbReference>
<dbReference type="SMART" id="SM00382">
    <property type="entry name" value="AAA"/>
    <property type="match status" value="1"/>
</dbReference>
<name>A0A386PQW5_9LACO</name>
<dbReference type="InterPro" id="IPR015854">
    <property type="entry name" value="ABC_transpr_LolD-like"/>
</dbReference>
<evidence type="ECO:0000313" key="5">
    <source>
        <dbReference type="EMBL" id="AYE38264.1"/>
    </source>
</evidence>
<evidence type="ECO:0000256" key="2">
    <source>
        <dbReference type="ARBA" id="ARBA00022741"/>
    </source>
</evidence>
<dbReference type="GO" id="GO:0005886">
    <property type="term" value="C:plasma membrane"/>
    <property type="evidence" value="ECO:0007669"/>
    <property type="project" value="TreeGrafter"/>
</dbReference>
<gene>
    <name evidence="5" type="ORF">D1B17_06305</name>
</gene>
<accession>A0A386PQW5</accession>
<dbReference type="KEGG" id="lzh:D1B17_06305"/>